<dbReference type="InterPro" id="IPR027417">
    <property type="entry name" value="P-loop_NTPase"/>
</dbReference>
<dbReference type="PANTHER" id="PTHR43392">
    <property type="entry name" value="AAA-TYPE ATPASE FAMILY PROTEIN / ANKYRIN REPEAT FAMILY PROTEIN"/>
    <property type="match status" value="1"/>
</dbReference>
<dbReference type="SUPFAM" id="SSF52540">
    <property type="entry name" value="P-loop containing nucleoside triphosphate hydrolases"/>
    <property type="match status" value="1"/>
</dbReference>
<dbReference type="Pfam" id="PF00004">
    <property type="entry name" value="AAA"/>
    <property type="match status" value="1"/>
</dbReference>
<dbReference type="CDD" id="cd00009">
    <property type="entry name" value="AAA"/>
    <property type="match status" value="1"/>
</dbReference>
<name>A0ABP5T6W4_9ACTN</name>
<accession>A0ABP5T6W4</accession>
<dbReference type="InterPro" id="IPR012334">
    <property type="entry name" value="Pectin_lyas_fold"/>
</dbReference>
<feature type="domain" description="AAA+ ATPase" evidence="5">
    <location>
        <begin position="567"/>
        <end position="705"/>
    </location>
</feature>
<dbReference type="InterPro" id="IPR050773">
    <property type="entry name" value="CbxX/CfxQ_RuBisCO_ESX"/>
</dbReference>
<dbReference type="InterPro" id="IPR006626">
    <property type="entry name" value="PbH1"/>
</dbReference>
<dbReference type="PANTHER" id="PTHR43392:SF2">
    <property type="entry name" value="AAA-TYPE ATPASE FAMILY PROTEIN _ ANKYRIN REPEAT FAMILY PROTEIN"/>
    <property type="match status" value="1"/>
</dbReference>
<dbReference type="Pfam" id="PF13229">
    <property type="entry name" value="Beta_helix"/>
    <property type="match status" value="1"/>
</dbReference>
<dbReference type="EMBL" id="BAAARV010000024">
    <property type="protein sequence ID" value="GAA2344451.1"/>
    <property type="molecule type" value="Genomic_DNA"/>
</dbReference>
<dbReference type="Proteomes" id="UP001501444">
    <property type="component" value="Unassembled WGS sequence"/>
</dbReference>
<dbReference type="SMART" id="SM00710">
    <property type="entry name" value="PbH1"/>
    <property type="match status" value="10"/>
</dbReference>
<feature type="region of interest" description="Disordered" evidence="4">
    <location>
        <begin position="488"/>
        <end position="521"/>
    </location>
</feature>
<proteinExistence type="inferred from homology"/>
<dbReference type="InterPro" id="IPR039448">
    <property type="entry name" value="Beta_helix"/>
</dbReference>
<dbReference type="PRINTS" id="PR00819">
    <property type="entry name" value="CBXCFQXSUPER"/>
</dbReference>
<keyword evidence="7" id="KW-1185">Reference proteome</keyword>
<keyword evidence="3" id="KW-0067">ATP-binding</keyword>
<dbReference type="InterPro" id="IPR003959">
    <property type="entry name" value="ATPase_AAA_core"/>
</dbReference>
<gene>
    <name evidence="6" type="ORF">GCM10010170_030020</name>
</gene>
<dbReference type="Gene3D" id="2.160.20.10">
    <property type="entry name" value="Single-stranded right-handed beta-helix, Pectin lyase-like"/>
    <property type="match status" value="2"/>
</dbReference>
<comment type="caution">
    <text evidence="6">The sequence shown here is derived from an EMBL/GenBank/DDBJ whole genome shotgun (WGS) entry which is preliminary data.</text>
</comment>
<dbReference type="SUPFAM" id="SSF51126">
    <property type="entry name" value="Pectin lyase-like"/>
    <property type="match status" value="2"/>
</dbReference>
<dbReference type="Pfam" id="PF17866">
    <property type="entry name" value="AAA_lid_6"/>
    <property type="match status" value="1"/>
</dbReference>
<evidence type="ECO:0000256" key="2">
    <source>
        <dbReference type="ARBA" id="ARBA00022741"/>
    </source>
</evidence>
<dbReference type="Gene3D" id="1.10.8.60">
    <property type="match status" value="1"/>
</dbReference>
<evidence type="ECO:0000259" key="5">
    <source>
        <dbReference type="SMART" id="SM00382"/>
    </source>
</evidence>
<dbReference type="SMART" id="SM00382">
    <property type="entry name" value="AAA"/>
    <property type="match status" value="1"/>
</dbReference>
<evidence type="ECO:0000256" key="3">
    <source>
        <dbReference type="ARBA" id="ARBA00022840"/>
    </source>
</evidence>
<sequence>MTAHLVAPGRRGAHHDLAAAVRAAAPGDTVLVAPGRYTEALRLERAVTLRPEAGPGSVELAPPGPEPALTVGAADCSVYGFTIAGDEPSRVLVSIVDNGGLVLEDVRVRGGRVEAKGSAALILAGGTIEGAKGAALHLVGPARAEASDVRIGAGAGIVLAGDAQFAATRLGLHATDGSAIRVRGTARLSLTDCRIDRAGRSGLLLEDAATALAEQSSIVAAGSAAVQVNGAARVRLTECRITGPGASGLVVADDAELVAEDCTVRDAGANALLVTGTARAQLTGCHLVGSAYGAVHGAGSARLKLERCRVLRGAEHGVHADDRADVELTGCDLAELAMSGVHTSGSARLSARDCRVDGADIGLQLASAEAATVSNCTVNRPARVGFEVTGAGAATLAEVAVRDAGAAGIVVDSPAEVRIDGATVTGGGGSGLVVWTGGRPVVSGLRVHGVAKNGLYVADDAGGSFAEFRITEPGFTAVHVGERSTATFDERPDVGGAVPLPKTAGASVSGEQPPAEPEPADESLEDLLGELGVLVGLERVKRDVHTLVKLMQTVRLRQEAGLPAPPLSRHLVFAGNPGTGKTTVARLYGRLLRALGLLRRGHLVEVDRSALVGEYVGHTGPKTAAAVTRALGGVLFIDEAYSLVPRFGDDFGHEAIATLVKMMEDHRDDVVVIVAGYPDEMTRFVGANPGLASRFTRTLQFDDYDTPQLVRIVEHQAGEHRYELTEAATEGLAGYFDALPRGEGFGNGRLARQVFQELTERQAQRVAELDGAGPDDLVLLLPEDLPSMRSDRAPVR</sequence>
<comment type="similarity">
    <text evidence="1">Belongs to the CbxX/CfxQ family.</text>
</comment>
<evidence type="ECO:0000313" key="6">
    <source>
        <dbReference type="EMBL" id="GAA2344451.1"/>
    </source>
</evidence>
<dbReference type="InterPro" id="IPR041627">
    <property type="entry name" value="AAA_lid_6"/>
</dbReference>
<reference evidence="7" key="1">
    <citation type="journal article" date="2019" name="Int. J. Syst. Evol. Microbiol.">
        <title>The Global Catalogue of Microorganisms (GCM) 10K type strain sequencing project: providing services to taxonomists for standard genome sequencing and annotation.</title>
        <authorList>
            <consortium name="The Broad Institute Genomics Platform"/>
            <consortium name="The Broad Institute Genome Sequencing Center for Infectious Disease"/>
            <person name="Wu L."/>
            <person name="Ma J."/>
        </authorList>
    </citation>
    <scope>NUCLEOTIDE SEQUENCE [LARGE SCALE GENOMIC DNA]</scope>
    <source>
        <strain evidence="7">JCM 3272</strain>
    </source>
</reference>
<dbReference type="InterPro" id="IPR011050">
    <property type="entry name" value="Pectin_lyase_fold/virulence"/>
</dbReference>
<organism evidence="6 7">
    <name type="scientific">Dactylosporangium salmoneum</name>
    <dbReference type="NCBI Taxonomy" id="53361"/>
    <lineage>
        <taxon>Bacteria</taxon>
        <taxon>Bacillati</taxon>
        <taxon>Actinomycetota</taxon>
        <taxon>Actinomycetes</taxon>
        <taxon>Micromonosporales</taxon>
        <taxon>Micromonosporaceae</taxon>
        <taxon>Dactylosporangium</taxon>
    </lineage>
</organism>
<evidence type="ECO:0000256" key="4">
    <source>
        <dbReference type="SAM" id="MobiDB-lite"/>
    </source>
</evidence>
<evidence type="ECO:0000313" key="7">
    <source>
        <dbReference type="Proteomes" id="UP001501444"/>
    </source>
</evidence>
<dbReference type="Gene3D" id="3.40.50.300">
    <property type="entry name" value="P-loop containing nucleotide triphosphate hydrolases"/>
    <property type="match status" value="1"/>
</dbReference>
<dbReference type="RefSeq" id="WP_344612972.1">
    <property type="nucleotide sequence ID" value="NZ_BAAARV010000024.1"/>
</dbReference>
<protein>
    <submittedName>
        <fullName evidence="6">Right-handed parallel beta-helix repeat-containing protein</fullName>
    </submittedName>
</protein>
<dbReference type="InterPro" id="IPR000641">
    <property type="entry name" value="CbxX/CfxQ"/>
</dbReference>
<dbReference type="InterPro" id="IPR003593">
    <property type="entry name" value="AAA+_ATPase"/>
</dbReference>
<evidence type="ECO:0000256" key="1">
    <source>
        <dbReference type="ARBA" id="ARBA00010378"/>
    </source>
</evidence>
<keyword evidence="2" id="KW-0547">Nucleotide-binding</keyword>